<organism evidence="1 2">
    <name type="scientific">Pandoraea commovens</name>
    <dbReference type="NCBI Taxonomy" id="2508289"/>
    <lineage>
        <taxon>Bacteria</taxon>
        <taxon>Pseudomonadati</taxon>
        <taxon>Pseudomonadota</taxon>
        <taxon>Betaproteobacteria</taxon>
        <taxon>Burkholderiales</taxon>
        <taxon>Burkholderiaceae</taxon>
        <taxon>Pandoraea</taxon>
    </lineage>
</organism>
<dbReference type="Pfam" id="PF05100">
    <property type="entry name" value="Phage_tail_L"/>
    <property type="match status" value="1"/>
</dbReference>
<accession>A0ABY5QJZ9</accession>
<dbReference type="RefSeq" id="WP_257959405.1">
    <property type="nucleotide sequence ID" value="NZ_CP102780.1"/>
</dbReference>
<keyword evidence="2" id="KW-1185">Reference proteome</keyword>
<dbReference type="EMBL" id="CP102780">
    <property type="protein sequence ID" value="UVA80473.1"/>
    <property type="molecule type" value="Genomic_DNA"/>
</dbReference>
<name>A0ABY5QJZ9_9BURK</name>
<sequence length="230" mass="25230">MPTSADVQTLSPGGVVELFELDASELGAGMFHFHGYSTEQSIWWRGVEYSPWPVAGDGFLITGEGQQATPTLSVGDVNNTISALCVLYEDLAGAVITRRRTLAKYLDARNFPDGNPLANPDESLSVDIWLVEQKTNEEPGERVDFELASPLDFNDKQLPGRAIIANVCSWRYRGPECGYTGTNYFDQRGNPVDDAARDVCGKCLSDCKKRFGEFNELSFGGFPAADLTRT</sequence>
<gene>
    <name evidence="1" type="ORF">NTU39_05470</name>
</gene>
<evidence type="ECO:0000313" key="1">
    <source>
        <dbReference type="EMBL" id="UVA80473.1"/>
    </source>
</evidence>
<dbReference type="NCBIfam" id="TIGR01600">
    <property type="entry name" value="phage_tail_L"/>
    <property type="match status" value="1"/>
</dbReference>
<evidence type="ECO:0000313" key="2">
    <source>
        <dbReference type="Proteomes" id="UP001058980"/>
    </source>
</evidence>
<dbReference type="InterPro" id="IPR006487">
    <property type="entry name" value="Phage_lambda_L"/>
</dbReference>
<proteinExistence type="predicted"/>
<reference evidence="1" key="1">
    <citation type="submission" date="2022-08" db="EMBL/GenBank/DDBJ databases">
        <title>Multi-unit outbreak of Pandoraea commovens among non-cystic fibrosis intensive care patients from 2019 to 2021 in Berlin, Germany.</title>
        <authorList>
            <person name="Menzel P."/>
        </authorList>
    </citation>
    <scope>NUCLEOTIDE SEQUENCE</scope>
    <source>
        <strain evidence="1">LB-19-202-79</strain>
    </source>
</reference>
<protein>
    <submittedName>
        <fullName evidence="1">Phage minor tail protein L</fullName>
    </submittedName>
</protein>
<dbReference type="Proteomes" id="UP001058980">
    <property type="component" value="Chromosome"/>
</dbReference>